<dbReference type="EMBL" id="JARKIF010000033">
    <property type="protein sequence ID" value="KAJ7611279.1"/>
    <property type="molecule type" value="Genomic_DNA"/>
</dbReference>
<dbReference type="Gene3D" id="3.60.10.10">
    <property type="entry name" value="Endonuclease/exonuclease/phosphatase"/>
    <property type="match status" value="1"/>
</dbReference>
<sequence length="188" mass="22455">MWRDDVRLPLPDIVLGDWNFVEDIKDRLSGSSENTPPSFLRLKDLLKIEDGWRQTFSDQREYTCVQHRYNAENDTWHVSRSRLDRIYIQHKLANMCRGWRIEQTAIKTDHSLATVQLVCREDQKPGTGRFRLPLYLLKTPKFMREVRRLGKILDEECKQVTEDLRTPDHNIQILWAKFKRDIIAYAKK</sequence>
<accession>A0AAD7B6I8</accession>
<feature type="non-terminal residue" evidence="1">
    <location>
        <position position="188"/>
    </location>
</feature>
<dbReference type="AlphaFoldDB" id="A0AAD7B6I8"/>
<dbReference type="InterPro" id="IPR036691">
    <property type="entry name" value="Endo/exonu/phosph_ase_sf"/>
</dbReference>
<reference evidence="1" key="1">
    <citation type="submission" date="2023-03" db="EMBL/GenBank/DDBJ databases">
        <title>Massive genome expansion in bonnet fungi (Mycena s.s.) driven by repeated elements and novel gene families across ecological guilds.</title>
        <authorList>
            <consortium name="Lawrence Berkeley National Laboratory"/>
            <person name="Harder C.B."/>
            <person name="Miyauchi S."/>
            <person name="Viragh M."/>
            <person name="Kuo A."/>
            <person name="Thoen E."/>
            <person name="Andreopoulos B."/>
            <person name="Lu D."/>
            <person name="Skrede I."/>
            <person name="Drula E."/>
            <person name="Henrissat B."/>
            <person name="Morin E."/>
            <person name="Kohler A."/>
            <person name="Barry K."/>
            <person name="LaButti K."/>
            <person name="Morin E."/>
            <person name="Salamov A."/>
            <person name="Lipzen A."/>
            <person name="Mereny Z."/>
            <person name="Hegedus B."/>
            <person name="Baldrian P."/>
            <person name="Stursova M."/>
            <person name="Weitz H."/>
            <person name="Taylor A."/>
            <person name="Grigoriev I.V."/>
            <person name="Nagy L.G."/>
            <person name="Martin F."/>
            <person name="Kauserud H."/>
        </authorList>
    </citation>
    <scope>NUCLEOTIDE SEQUENCE</scope>
    <source>
        <strain evidence="1">9284</strain>
    </source>
</reference>
<proteinExistence type="predicted"/>
<protein>
    <submittedName>
        <fullName evidence="1">Uncharacterized protein</fullName>
    </submittedName>
</protein>
<organism evidence="1 2">
    <name type="scientific">Roridomyces roridus</name>
    <dbReference type="NCBI Taxonomy" id="1738132"/>
    <lineage>
        <taxon>Eukaryota</taxon>
        <taxon>Fungi</taxon>
        <taxon>Dikarya</taxon>
        <taxon>Basidiomycota</taxon>
        <taxon>Agaricomycotina</taxon>
        <taxon>Agaricomycetes</taxon>
        <taxon>Agaricomycetidae</taxon>
        <taxon>Agaricales</taxon>
        <taxon>Marasmiineae</taxon>
        <taxon>Mycenaceae</taxon>
        <taxon>Roridomyces</taxon>
    </lineage>
</organism>
<gene>
    <name evidence="1" type="ORF">FB45DRAFT_760769</name>
</gene>
<dbReference type="SUPFAM" id="SSF56219">
    <property type="entry name" value="DNase I-like"/>
    <property type="match status" value="1"/>
</dbReference>
<evidence type="ECO:0000313" key="1">
    <source>
        <dbReference type="EMBL" id="KAJ7611279.1"/>
    </source>
</evidence>
<comment type="caution">
    <text evidence="1">The sequence shown here is derived from an EMBL/GenBank/DDBJ whole genome shotgun (WGS) entry which is preliminary data.</text>
</comment>
<name>A0AAD7B6I8_9AGAR</name>
<evidence type="ECO:0000313" key="2">
    <source>
        <dbReference type="Proteomes" id="UP001221142"/>
    </source>
</evidence>
<dbReference type="Proteomes" id="UP001221142">
    <property type="component" value="Unassembled WGS sequence"/>
</dbReference>
<keyword evidence="2" id="KW-1185">Reference proteome</keyword>